<dbReference type="PANTHER" id="PTHR30221">
    <property type="entry name" value="SMALL-CONDUCTANCE MECHANOSENSITIVE CHANNEL"/>
    <property type="match status" value="1"/>
</dbReference>
<dbReference type="PATRIC" id="fig|388467.6.peg.4241"/>
<dbReference type="eggNOG" id="COG0668">
    <property type="taxonomic scope" value="Bacteria"/>
</dbReference>
<dbReference type="Proteomes" id="UP000027395">
    <property type="component" value="Chromosome"/>
</dbReference>
<keyword evidence="1" id="KW-0812">Transmembrane</keyword>
<keyword evidence="1" id="KW-0472">Membrane</keyword>
<dbReference type="InterPro" id="IPR045275">
    <property type="entry name" value="MscS_archaea/bacteria_type"/>
</dbReference>
<feature type="transmembrane region" description="Helical" evidence="1">
    <location>
        <begin position="491"/>
        <end position="511"/>
    </location>
</feature>
<evidence type="ECO:0000313" key="3">
    <source>
        <dbReference type="Proteomes" id="UP000027395"/>
    </source>
</evidence>
<dbReference type="GO" id="GO:0008381">
    <property type="term" value="F:mechanosensitive monoatomic ion channel activity"/>
    <property type="evidence" value="ECO:0007669"/>
    <property type="project" value="InterPro"/>
</dbReference>
<name>A0A073CLG3_PLAA1</name>
<feature type="transmembrane region" description="Helical" evidence="1">
    <location>
        <begin position="445"/>
        <end position="470"/>
    </location>
</feature>
<evidence type="ECO:0000256" key="1">
    <source>
        <dbReference type="SAM" id="Phobius"/>
    </source>
</evidence>
<dbReference type="STRING" id="388467.A19Y_4303"/>
<feature type="transmembrane region" description="Helical" evidence="1">
    <location>
        <begin position="324"/>
        <end position="351"/>
    </location>
</feature>
<sequence>MNRIDQLIPFWGTDLSSLSPLYFAQDNSLAIPTNINDIKLGQASVVDIALACAILLVGYLIALFAQSLVKSLFKKTGLDNQIASWVSGSTAPEDKLPVESWAGTVAFWIVFIFAVVAFLDKLQLTAASTPLTNLLNQVTSYLPRIFGATILIAAAWILATIARTLLIRLFRTLRLDERLNQQVSDNEVVSPDQFSLSETLGNALYWFVVLLFLPAILSTLQLQGLLEPVQNMLYQILAVLPNIVAALVIAGAGWLVAQVVSRIVTNLLAAVGIDQFGTRFGLNQVAGNQKASSIIGLIVYVLILIPTAISALEALQVKAISEPAILMLTEIFNALPQVFLAILVLIAAYFIGRFIANLVTNILTSVGFDNVFRWLGIHTPVSPIVEEYIPTETPETNEYTVPPVSAQLTQRTPSELIGIVVLVGIMLFAAVTATDILGLAALTVIINQIIIIAGQVLIGVIVFGIGLYFANLAHDLILSSGTRQSSLLAQAARIAIIIFVGAMALQQMGIASDIVNLAFGLLLGAVAVAIAIAFGLGGRDVAGEQLRNFLSKFRNE</sequence>
<dbReference type="AlphaFoldDB" id="A0A073CLG3"/>
<keyword evidence="3" id="KW-1185">Reference proteome</keyword>
<feature type="transmembrane region" description="Helical" evidence="1">
    <location>
        <begin position="416"/>
        <end position="439"/>
    </location>
</feature>
<feature type="transmembrane region" description="Helical" evidence="1">
    <location>
        <begin position="517"/>
        <end position="537"/>
    </location>
</feature>
<dbReference type="Gene3D" id="1.10.287.1260">
    <property type="match status" value="1"/>
</dbReference>
<evidence type="ECO:0000313" key="2">
    <source>
        <dbReference type="EMBL" id="KEI68981.1"/>
    </source>
</evidence>
<dbReference type="HOGENOM" id="CLU_035789_1_0_3"/>
<keyword evidence="1" id="KW-1133">Transmembrane helix</keyword>
<dbReference type="PANTHER" id="PTHR30221:SF1">
    <property type="entry name" value="SMALL-CONDUCTANCE MECHANOSENSITIVE CHANNEL"/>
    <property type="match status" value="1"/>
</dbReference>
<dbReference type="EMBL" id="CM002803">
    <property type="protein sequence ID" value="KEI68981.1"/>
    <property type="molecule type" value="Genomic_DNA"/>
</dbReference>
<dbReference type="RefSeq" id="WP_042156533.1">
    <property type="nucleotide sequence ID" value="NZ_CM002803.1"/>
</dbReference>
<dbReference type="GeneID" id="77290346"/>
<gene>
    <name evidence="2" type="primary">ygxB</name>
    <name evidence="2" type="ORF">A19Y_4303</name>
</gene>
<feature type="transmembrane region" description="Helical" evidence="1">
    <location>
        <begin position="48"/>
        <end position="69"/>
    </location>
</feature>
<protein>
    <submittedName>
        <fullName evidence="2">YgxB</fullName>
    </submittedName>
</protein>
<reference evidence="2 3" key="1">
    <citation type="journal article" date="2014" name="Appl. Environ. Microbiol.">
        <title>Elucidation of insertion elements encoded on plasmids and in vitro construction of shuttle vectors from the toxic cyanobacterium Planktothrix.</title>
        <authorList>
            <person name="Christiansen G."/>
            <person name="Goesmann A."/>
            <person name="Kurmayer R."/>
        </authorList>
    </citation>
    <scope>NUCLEOTIDE SEQUENCE [LARGE SCALE GENOMIC DNA]</scope>
    <source>
        <strain evidence="2 3">NIVA-CYA 126/8</strain>
    </source>
</reference>
<feature type="transmembrane region" description="Helical" evidence="1">
    <location>
        <begin position="203"/>
        <end position="220"/>
    </location>
</feature>
<accession>A0A073CLG3</accession>
<proteinExistence type="predicted"/>
<dbReference type="NCBIfam" id="NF033912">
    <property type="entry name" value="msc"/>
    <property type="match status" value="1"/>
</dbReference>
<feature type="transmembrane region" description="Helical" evidence="1">
    <location>
        <begin position="232"/>
        <end position="257"/>
    </location>
</feature>
<feature type="transmembrane region" description="Helical" evidence="1">
    <location>
        <begin position="101"/>
        <end position="120"/>
    </location>
</feature>
<feature type="transmembrane region" description="Helical" evidence="1">
    <location>
        <begin position="294"/>
        <end position="312"/>
    </location>
</feature>
<dbReference type="Pfam" id="PF05552">
    <property type="entry name" value="MS_channel_1st_1"/>
    <property type="match status" value="4"/>
</dbReference>
<dbReference type="InterPro" id="IPR008910">
    <property type="entry name" value="MSC_TM_helix"/>
</dbReference>
<feature type="transmembrane region" description="Helical" evidence="1">
    <location>
        <begin position="141"/>
        <end position="166"/>
    </location>
</feature>
<organism evidence="2 3">
    <name type="scientific">Planktothrix agardhii (strain NIVA-CYA 126/8)</name>
    <dbReference type="NCBI Taxonomy" id="388467"/>
    <lineage>
        <taxon>Bacteria</taxon>
        <taxon>Bacillati</taxon>
        <taxon>Cyanobacteriota</taxon>
        <taxon>Cyanophyceae</taxon>
        <taxon>Oscillatoriophycideae</taxon>
        <taxon>Oscillatoriales</taxon>
        <taxon>Microcoleaceae</taxon>
        <taxon>Planktothrix</taxon>
    </lineage>
</organism>